<dbReference type="GO" id="GO:0008270">
    <property type="term" value="F:zinc ion binding"/>
    <property type="evidence" value="ECO:0007669"/>
    <property type="project" value="UniProtKB-KW"/>
</dbReference>
<keyword evidence="10" id="KW-0833">Ubl conjugation pathway</keyword>
<organism evidence="17 18">
    <name type="scientific">Malus baccata</name>
    <name type="common">Siberian crab apple</name>
    <name type="synonym">Pyrus baccata</name>
    <dbReference type="NCBI Taxonomy" id="106549"/>
    <lineage>
        <taxon>Eukaryota</taxon>
        <taxon>Viridiplantae</taxon>
        <taxon>Streptophyta</taxon>
        <taxon>Embryophyta</taxon>
        <taxon>Tracheophyta</taxon>
        <taxon>Spermatophyta</taxon>
        <taxon>Magnoliopsida</taxon>
        <taxon>eudicotyledons</taxon>
        <taxon>Gunneridae</taxon>
        <taxon>Pentapetalae</taxon>
        <taxon>rosids</taxon>
        <taxon>fabids</taxon>
        <taxon>Rosales</taxon>
        <taxon>Rosaceae</taxon>
        <taxon>Amygdaloideae</taxon>
        <taxon>Maleae</taxon>
        <taxon>Malus</taxon>
    </lineage>
</organism>
<keyword evidence="18" id="KW-1185">Reference proteome</keyword>
<evidence type="ECO:0000256" key="5">
    <source>
        <dbReference type="ARBA" id="ARBA00022679"/>
    </source>
</evidence>
<evidence type="ECO:0000256" key="14">
    <source>
        <dbReference type="ARBA" id="ARBA00024209"/>
    </source>
</evidence>
<evidence type="ECO:0000256" key="2">
    <source>
        <dbReference type="ARBA" id="ARBA00004167"/>
    </source>
</evidence>
<evidence type="ECO:0000256" key="10">
    <source>
        <dbReference type="ARBA" id="ARBA00022786"/>
    </source>
</evidence>
<sequence length="238" mass="27321">MQKLFISSFCILLLVFFKLVGASQFTCSESKCSNDRRPAIHFPLRLTHHCGPGIECNQTFEQPILAKFFVKRIDYKRQEIQVHDAYYSNCLLLMKPEKIPYMSLSRFYLSVSDFDNVTLFSCPPVGTYDYWNQVPCLGDPGSTTYGVFGNYSFDSLLEELPSCTRMYDVLSVPIGTTLGKDYDVLRFKWSEPNCTECEAEGKRCRWKNNGTNSEIECVGKPSKDNIYLYSVVATYKHL</sequence>
<dbReference type="PANTHER" id="PTHR46279">
    <property type="entry name" value="RING/U-BOX SUPERFAMILY PROTEIN"/>
    <property type="match status" value="1"/>
</dbReference>
<evidence type="ECO:0000256" key="8">
    <source>
        <dbReference type="ARBA" id="ARBA00022729"/>
    </source>
</evidence>
<dbReference type="EC" id="2.3.2.27" evidence="4"/>
<name>A0A540MP46_MALBA</name>
<dbReference type="GO" id="GO:0016020">
    <property type="term" value="C:membrane"/>
    <property type="evidence" value="ECO:0007669"/>
    <property type="project" value="UniProtKB-SubCell"/>
</dbReference>
<evidence type="ECO:0000256" key="15">
    <source>
        <dbReference type="SAM" id="SignalP"/>
    </source>
</evidence>
<protein>
    <recommendedName>
        <fullName evidence="4">RING-type E3 ubiquitin transferase</fullName>
        <ecNumber evidence="4">2.3.2.27</ecNumber>
    </recommendedName>
</protein>
<evidence type="ECO:0000256" key="3">
    <source>
        <dbReference type="ARBA" id="ARBA00004906"/>
    </source>
</evidence>
<evidence type="ECO:0000256" key="7">
    <source>
        <dbReference type="ARBA" id="ARBA00022723"/>
    </source>
</evidence>
<dbReference type="GO" id="GO:0030247">
    <property type="term" value="F:polysaccharide binding"/>
    <property type="evidence" value="ECO:0007669"/>
    <property type="project" value="InterPro"/>
</dbReference>
<evidence type="ECO:0000259" key="16">
    <source>
        <dbReference type="Pfam" id="PF13947"/>
    </source>
</evidence>
<dbReference type="InterPro" id="IPR046948">
    <property type="entry name" value="ATL20-22-like"/>
</dbReference>
<comment type="similarity">
    <text evidence="14">Belongs to the RING-type zinc finger family. ATL subfamily.</text>
</comment>
<evidence type="ECO:0000256" key="11">
    <source>
        <dbReference type="ARBA" id="ARBA00022833"/>
    </source>
</evidence>
<keyword evidence="8 15" id="KW-0732">Signal</keyword>
<keyword evidence="5" id="KW-0808">Transferase</keyword>
<feature type="signal peptide" evidence="15">
    <location>
        <begin position="1"/>
        <end position="22"/>
    </location>
</feature>
<evidence type="ECO:0000256" key="6">
    <source>
        <dbReference type="ARBA" id="ARBA00022692"/>
    </source>
</evidence>
<keyword evidence="13" id="KW-0472">Membrane</keyword>
<evidence type="ECO:0000313" key="18">
    <source>
        <dbReference type="Proteomes" id="UP000315295"/>
    </source>
</evidence>
<keyword evidence="9" id="KW-0863">Zinc-finger</keyword>
<dbReference type="PANTHER" id="PTHR46279:SF9">
    <property type="entry name" value="OS01G0116300 PROTEIN"/>
    <property type="match status" value="1"/>
</dbReference>
<dbReference type="Pfam" id="PF13947">
    <property type="entry name" value="GUB_WAK_bind"/>
    <property type="match status" value="1"/>
</dbReference>
<evidence type="ECO:0000256" key="1">
    <source>
        <dbReference type="ARBA" id="ARBA00000900"/>
    </source>
</evidence>
<accession>A0A540MP46</accession>
<keyword evidence="12" id="KW-1133">Transmembrane helix</keyword>
<evidence type="ECO:0000256" key="13">
    <source>
        <dbReference type="ARBA" id="ARBA00023136"/>
    </source>
</evidence>
<dbReference type="InterPro" id="IPR025287">
    <property type="entry name" value="WAK_GUB"/>
</dbReference>
<keyword evidence="6" id="KW-0812">Transmembrane</keyword>
<dbReference type="Proteomes" id="UP000315295">
    <property type="component" value="Unassembled WGS sequence"/>
</dbReference>
<comment type="catalytic activity">
    <reaction evidence="1">
        <text>S-ubiquitinyl-[E2 ubiquitin-conjugating enzyme]-L-cysteine + [acceptor protein]-L-lysine = [E2 ubiquitin-conjugating enzyme]-L-cysteine + N(6)-ubiquitinyl-[acceptor protein]-L-lysine.</text>
        <dbReference type="EC" id="2.3.2.27"/>
    </reaction>
</comment>
<dbReference type="GO" id="GO:0061630">
    <property type="term" value="F:ubiquitin protein ligase activity"/>
    <property type="evidence" value="ECO:0007669"/>
    <property type="project" value="UniProtKB-EC"/>
</dbReference>
<comment type="pathway">
    <text evidence="3">Protein modification; protein ubiquitination.</text>
</comment>
<feature type="domain" description="Wall-associated receptor kinase galacturonan-binding" evidence="16">
    <location>
        <begin position="27"/>
        <end position="84"/>
    </location>
</feature>
<proteinExistence type="inferred from homology"/>
<comment type="subcellular location">
    <subcellularLocation>
        <location evidence="2">Membrane</location>
        <topology evidence="2">Single-pass membrane protein</topology>
    </subcellularLocation>
</comment>
<evidence type="ECO:0000256" key="9">
    <source>
        <dbReference type="ARBA" id="ARBA00022771"/>
    </source>
</evidence>
<gene>
    <name evidence="17" type="ORF">C1H46_013888</name>
</gene>
<evidence type="ECO:0000256" key="12">
    <source>
        <dbReference type="ARBA" id="ARBA00022989"/>
    </source>
</evidence>
<evidence type="ECO:0000313" key="17">
    <source>
        <dbReference type="EMBL" id="TQE00532.1"/>
    </source>
</evidence>
<dbReference type="STRING" id="106549.A0A540MP46"/>
<evidence type="ECO:0000256" key="4">
    <source>
        <dbReference type="ARBA" id="ARBA00012483"/>
    </source>
</evidence>
<keyword evidence="11" id="KW-0862">Zinc</keyword>
<reference evidence="17 18" key="1">
    <citation type="journal article" date="2019" name="G3 (Bethesda)">
        <title>Sequencing of a Wild Apple (Malus baccata) Genome Unravels the Differences Between Cultivated and Wild Apple Species Regarding Disease Resistance and Cold Tolerance.</title>
        <authorList>
            <person name="Chen X."/>
        </authorList>
    </citation>
    <scope>NUCLEOTIDE SEQUENCE [LARGE SCALE GENOMIC DNA]</scope>
    <source>
        <strain evidence="18">cv. Shandingzi</strain>
        <tissue evidence="17">Leaves</tissue>
    </source>
</reference>
<keyword evidence="7" id="KW-0479">Metal-binding</keyword>
<dbReference type="AlphaFoldDB" id="A0A540MP46"/>
<dbReference type="EMBL" id="VIEB01000211">
    <property type="protein sequence ID" value="TQE00532.1"/>
    <property type="molecule type" value="Genomic_DNA"/>
</dbReference>
<comment type="caution">
    <text evidence="17">The sequence shown here is derived from an EMBL/GenBank/DDBJ whole genome shotgun (WGS) entry which is preliminary data.</text>
</comment>
<feature type="chain" id="PRO_5021935857" description="RING-type E3 ubiquitin transferase" evidence="15">
    <location>
        <begin position="23"/>
        <end position="238"/>
    </location>
</feature>